<dbReference type="Proteomes" id="UP000586042">
    <property type="component" value="Unassembled WGS sequence"/>
</dbReference>
<dbReference type="GO" id="GO:0016627">
    <property type="term" value="F:oxidoreductase activity, acting on the CH-CH group of donors"/>
    <property type="evidence" value="ECO:0007669"/>
    <property type="project" value="TreeGrafter"/>
</dbReference>
<dbReference type="PANTHER" id="PTHR35176:SF6">
    <property type="entry name" value="HEME OXYGENASE HI_0854-RELATED"/>
    <property type="match status" value="1"/>
</dbReference>
<feature type="domain" description="Pyridoxamine 5'-phosphate oxidase N-terminal" evidence="2">
    <location>
        <begin position="16"/>
        <end position="141"/>
    </location>
</feature>
<dbReference type="PANTHER" id="PTHR35176">
    <property type="entry name" value="HEME OXYGENASE HI_0854-RELATED"/>
    <property type="match status" value="1"/>
</dbReference>
<keyword evidence="1" id="KW-0560">Oxidoreductase</keyword>
<dbReference type="AlphaFoldDB" id="A0A7Y6IHB7"/>
<comment type="caution">
    <text evidence="3">The sequence shown here is derived from an EMBL/GenBank/DDBJ whole genome shotgun (WGS) entry which is preliminary data.</text>
</comment>
<gene>
    <name evidence="3" type="ORF">HTZ77_40365</name>
</gene>
<dbReference type="Pfam" id="PF01243">
    <property type="entry name" value="PNPOx_N"/>
    <property type="match status" value="1"/>
</dbReference>
<dbReference type="InterPro" id="IPR052019">
    <property type="entry name" value="F420H2_bilvrd_red/Heme_oxyg"/>
</dbReference>
<evidence type="ECO:0000313" key="4">
    <source>
        <dbReference type="Proteomes" id="UP000586042"/>
    </source>
</evidence>
<dbReference type="EMBL" id="JABWGN010000022">
    <property type="protein sequence ID" value="NUW37615.1"/>
    <property type="molecule type" value="Genomic_DNA"/>
</dbReference>
<dbReference type="RefSeq" id="WP_175595066.1">
    <property type="nucleotide sequence ID" value="NZ_JABWGN010000022.1"/>
</dbReference>
<accession>A0A7Y6IHB7</accession>
<name>A0A7Y6IHB7_9ACTN</name>
<dbReference type="GO" id="GO:0070967">
    <property type="term" value="F:coenzyme F420 binding"/>
    <property type="evidence" value="ECO:0007669"/>
    <property type="project" value="TreeGrafter"/>
</dbReference>
<proteinExistence type="predicted"/>
<keyword evidence="4" id="KW-1185">Reference proteome</keyword>
<evidence type="ECO:0000256" key="1">
    <source>
        <dbReference type="ARBA" id="ARBA00023002"/>
    </source>
</evidence>
<dbReference type="InterPro" id="IPR012349">
    <property type="entry name" value="Split_barrel_FMN-bd"/>
</dbReference>
<dbReference type="GO" id="GO:0005829">
    <property type="term" value="C:cytosol"/>
    <property type="evidence" value="ECO:0007669"/>
    <property type="project" value="TreeGrafter"/>
</dbReference>
<evidence type="ECO:0000259" key="2">
    <source>
        <dbReference type="Pfam" id="PF01243"/>
    </source>
</evidence>
<sequence>MADWREVTESAPEFADRVRESFESHKHKTIATLRKDGSPRVSGIEAYIVDDDLWFGSMPGALKARDLRRDPRFALHGPPVLLGADDSATPAGDTKAGDTKLSGYAVEVTDRDRIAPMLAGRGFGPDDFRDSHFFRADIREVVLTHIEGSAMVIDLWRPGQGLHRLKRA</sequence>
<organism evidence="3 4">
    <name type="scientific">Nonomuraea montanisoli</name>
    <dbReference type="NCBI Taxonomy" id="2741721"/>
    <lineage>
        <taxon>Bacteria</taxon>
        <taxon>Bacillati</taxon>
        <taxon>Actinomycetota</taxon>
        <taxon>Actinomycetes</taxon>
        <taxon>Streptosporangiales</taxon>
        <taxon>Streptosporangiaceae</taxon>
        <taxon>Nonomuraea</taxon>
    </lineage>
</organism>
<dbReference type="InterPro" id="IPR011576">
    <property type="entry name" value="Pyridox_Oxase_N"/>
</dbReference>
<reference evidence="3 4" key="1">
    <citation type="submission" date="2020-06" db="EMBL/GenBank/DDBJ databases">
        <title>Nonomuraea sp. SMC257, a novel actinomycete isolated from soil.</title>
        <authorList>
            <person name="Chanama M."/>
        </authorList>
    </citation>
    <scope>NUCLEOTIDE SEQUENCE [LARGE SCALE GENOMIC DNA]</scope>
    <source>
        <strain evidence="3 4">SMC257</strain>
    </source>
</reference>
<dbReference type="SUPFAM" id="SSF50475">
    <property type="entry name" value="FMN-binding split barrel"/>
    <property type="match status" value="1"/>
</dbReference>
<evidence type="ECO:0000313" key="3">
    <source>
        <dbReference type="EMBL" id="NUW37615.1"/>
    </source>
</evidence>
<dbReference type="Gene3D" id="2.30.110.10">
    <property type="entry name" value="Electron Transport, Fmn-binding Protein, Chain A"/>
    <property type="match status" value="1"/>
</dbReference>
<protein>
    <submittedName>
        <fullName evidence="3">Pyridoxamine 5'-phosphate oxidase family protein</fullName>
    </submittedName>
</protein>